<dbReference type="EMBL" id="JALPQF010000012">
    <property type="protein sequence ID" value="MCK8481437.1"/>
    <property type="molecule type" value="Genomic_DNA"/>
</dbReference>
<keyword evidence="1" id="KW-0732">Signal</keyword>
<feature type="signal peptide" evidence="1">
    <location>
        <begin position="1"/>
        <end position="21"/>
    </location>
</feature>
<evidence type="ECO:0000313" key="2">
    <source>
        <dbReference type="EMBL" id="MCK8481437.1"/>
    </source>
</evidence>
<reference evidence="2" key="1">
    <citation type="submission" date="2022-04" db="EMBL/GenBank/DDBJ databases">
        <authorList>
            <person name="Ren T."/>
        </authorList>
    </citation>
    <scope>NUCLEOTIDE SEQUENCE</scope>
    <source>
        <strain evidence="2">F63249</strain>
    </source>
</reference>
<gene>
    <name evidence="2" type="ORF">MUY34_12465</name>
</gene>
<dbReference type="SUPFAM" id="SSF56925">
    <property type="entry name" value="OMPA-like"/>
    <property type="match status" value="1"/>
</dbReference>
<dbReference type="InterPro" id="IPR011250">
    <property type="entry name" value="OMP/PagP_B-barrel"/>
</dbReference>
<evidence type="ECO:0000256" key="1">
    <source>
        <dbReference type="SAM" id="SignalP"/>
    </source>
</evidence>
<dbReference type="Proteomes" id="UP001203687">
    <property type="component" value="Unassembled WGS sequence"/>
</dbReference>
<sequence>MNKTYFALALLFTFSINFIFSQNFTIPGEVSVDGEFKKGFFSEELNEYTNSLNFKYSDSGEIIDLFNSENIVFKINSKRNLYKTLNVEGYIHPFILIVDGKASFYKDIKSKNFYIQNESRNSKVVKLEPFKSSKKNSRNAGILSLIFEDCISVRSQIEKEDINESTVIQLTNGYNKCPEYADGFQLSNKQKKEQEYLRQPSIYSLDFGGTLAFNNFDSQIPFLQNESTKSNNVGYGAFVSFNVSPTYFNQLRDILYFDISVSYNIAPEFEVEFYDVSRANFLINVSPTYYFLRDRKLNPFARANFGINYTNYELVKNEESIFRDVEGTRKSFIFGIEAGVQFNRQFELALLYQPKSKEKYTIFLNNTFEIDNSIIALKASYIINFSKD</sequence>
<comment type="caution">
    <text evidence="2">The sequence shown here is derived from an EMBL/GenBank/DDBJ whole genome shotgun (WGS) entry which is preliminary data.</text>
</comment>
<keyword evidence="3" id="KW-1185">Reference proteome</keyword>
<protein>
    <submittedName>
        <fullName evidence="2">Porin family protein</fullName>
    </submittedName>
</protein>
<name>A0ABT0HB67_9FLAO</name>
<feature type="chain" id="PRO_5047055819" evidence="1">
    <location>
        <begin position="22"/>
        <end position="388"/>
    </location>
</feature>
<evidence type="ECO:0000313" key="3">
    <source>
        <dbReference type="Proteomes" id="UP001203687"/>
    </source>
</evidence>
<proteinExistence type="predicted"/>
<dbReference type="RefSeq" id="WP_248413346.1">
    <property type="nucleotide sequence ID" value="NZ_JALPQF010000012.1"/>
</dbReference>
<organism evidence="2 3">
    <name type="scientific">Psychroserpens algicola</name>
    <dbReference type="NCBI Taxonomy" id="1719034"/>
    <lineage>
        <taxon>Bacteria</taxon>
        <taxon>Pseudomonadati</taxon>
        <taxon>Bacteroidota</taxon>
        <taxon>Flavobacteriia</taxon>
        <taxon>Flavobacteriales</taxon>
        <taxon>Flavobacteriaceae</taxon>
        <taxon>Psychroserpens</taxon>
    </lineage>
</organism>
<accession>A0ABT0HB67</accession>